<reference evidence="4" key="1">
    <citation type="submission" date="2016-06" db="UniProtKB">
        <authorList>
            <consortium name="WormBaseParasite"/>
        </authorList>
    </citation>
    <scope>IDENTIFICATION</scope>
</reference>
<evidence type="ECO:0000313" key="2">
    <source>
        <dbReference type="EMBL" id="VDO75713.1"/>
    </source>
</evidence>
<gene>
    <name evidence="2" type="ORF">OFLC_LOCUS11332</name>
</gene>
<evidence type="ECO:0000313" key="3">
    <source>
        <dbReference type="Proteomes" id="UP000267606"/>
    </source>
</evidence>
<dbReference type="AlphaFoldDB" id="A0A183HV15"/>
<organism evidence="4">
    <name type="scientific">Onchocerca flexuosa</name>
    <dbReference type="NCBI Taxonomy" id="387005"/>
    <lineage>
        <taxon>Eukaryota</taxon>
        <taxon>Metazoa</taxon>
        <taxon>Ecdysozoa</taxon>
        <taxon>Nematoda</taxon>
        <taxon>Chromadorea</taxon>
        <taxon>Rhabditida</taxon>
        <taxon>Spirurina</taxon>
        <taxon>Spiruromorpha</taxon>
        <taxon>Filarioidea</taxon>
        <taxon>Onchocercidae</taxon>
        <taxon>Onchocerca</taxon>
    </lineage>
</organism>
<accession>A0A183HV15</accession>
<protein>
    <submittedName>
        <fullName evidence="4">PRP21_like_P domain-containing protein</fullName>
    </submittedName>
</protein>
<dbReference type="EMBL" id="UZAJ01016263">
    <property type="protein sequence ID" value="VDO75713.1"/>
    <property type="molecule type" value="Genomic_DNA"/>
</dbReference>
<keyword evidence="1" id="KW-0175">Coiled coil</keyword>
<sequence length="81" mass="10019">MPEKQKAIEKMHEDEFQNLMNEIEETKQKRRKEREEMERLRPKNIYAEDIDFKKPDIDDDDFSWESHYQVIIVDIFNSDEI</sequence>
<evidence type="ECO:0000313" key="4">
    <source>
        <dbReference type="WBParaSite" id="OFLC_0001132701-mRNA-1"/>
    </source>
</evidence>
<proteinExistence type="predicted"/>
<reference evidence="2 3" key="2">
    <citation type="submission" date="2018-11" db="EMBL/GenBank/DDBJ databases">
        <authorList>
            <consortium name="Pathogen Informatics"/>
        </authorList>
    </citation>
    <scope>NUCLEOTIDE SEQUENCE [LARGE SCALE GENOMIC DNA]</scope>
</reference>
<feature type="coiled-coil region" evidence="1">
    <location>
        <begin position="9"/>
        <end position="43"/>
    </location>
</feature>
<name>A0A183HV15_9BILA</name>
<keyword evidence="3" id="KW-1185">Reference proteome</keyword>
<dbReference type="WBParaSite" id="OFLC_0001132701-mRNA-1">
    <property type="protein sequence ID" value="OFLC_0001132701-mRNA-1"/>
    <property type="gene ID" value="OFLC_0001132701"/>
</dbReference>
<evidence type="ECO:0000256" key="1">
    <source>
        <dbReference type="SAM" id="Coils"/>
    </source>
</evidence>
<dbReference type="Proteomes" id="UP000267606">
    <property type="component" value="Unassembled WGS sequence"/>
</dbReference>